<protein>
    <submittedName>
        <fullName evidence="1">Uncharacterized protein</fullName>
    </submittedName>
</protein>
<dbReference type="PANTHER" id="PTHR35097:SF1">
    <property type="entry name" value="GDSL ESTERASE_LIPASE"/>
    <property type="match status" value="1"/>
</dbReference>
<dbReference type="Proteomes" id="UP001634393">
    <property type="component" value="Unassembled WGS sequence"/>
</dbReference>
<name>A0ABD3U1Y2_9LAMI</name>
<keyword evidence="2" id="KW-1185">Reference proteome</keyword>
<dbReference type="AlphaFoldDB" id="A0ABD3U1Y2"/>
<gene>
    <name evidence="1" type="ORF">ACJIZ3_000810</name>
</gene>
<evidence type="ECO:0000313" key="1">
    <source>
        <dbReference type="EMBL" id="KAL3843407.1"/>
    </source>
</evidence>
<dbReference type="PANTHER" id="PTHR35097">
    <property type="entry name" value="GDSL ESTERASE/LIPASE"/>
    <property type="match status" value="1"/>
</dbReference>
<comment type="caution">
    <text evidence="1">The sequence shown here is derived from an EMBL/GenBank/DDBJ whole genome shotgun (WGS) entry which is preliminary data.</text>
</comment>
<dbReference type="EMBL" id="JBJXBP010000002">
    <property type="protein sequence ID" value="KAL3843407.1"/>
    <property type="molecule type" value="Genomic_DNA"/>
</dbReference>
<organism evidence="1 2">
    <name type="scientific">Penstemon smallii</name>
    <dbReference type="NCBI Taxonomy" id="265156"/>
    <lineage>
        <taxon>Eukaryota</taxon>
        <taxon>Viridiplantae</taxon>
        <taxon>Streptophyta</taxon>
        <taxon>Embryophyta</taxon>
        <taxon>Tracheophyta</taxon>
        <taxon>Spermatophyta</taxon>
        <taxon>Magnoliopsida</taxon>
        <taxon>eudicotyledons</taxon>
        <taxon>Gunneridae</taxon>
        <taxon>Pentapetalae</taxon>
        <taxon>asterids</taxon>
        <taxon>lamiids</taxon>
        <taxon>Lamiales</taxon>
        <taxon>Plantaginaceae</taxon>
        <taxon>Cheloneae</taxon>
        <taxon>Penstemon</taxon>
    </lineage>
</organism>
<evidence type="ECO:0000313" key="2">
    <source>
        <dbReference type="Proteomes" id="UP001634393"/>
    </source>
</evidence>
<reference evidence="1 2" key="1">
    <citation type="submission" date="2024-12" db="EMBL/GenBank/DDBJ databases">
        <title>The unique morphological basis and parallel evolutionary history of personate flowers in Penstemon.</title>
        <authorList>
            <person name="Depatie T.H."/>
            <person name="Wessinger C.A."/>
        </authorList>
    </citation>
    <scope>NUCLEOTIDE SEQUENCE [LARGE SCALE GENOMIC DNA]</scope>
    <source>
        <strain evidence="1">WTNN_2</strain>
        <tissue evidence="1">Leaf</tissue>
    </source>
</reference>
<accession>A0ABD3U1Y2</accession>
<sequence length="170" mass="19048">MKLRDKQEKVERTLILYKFLIPKEFEDQVLGLVLIDARLTFETIIREKDTLVAEFIASEKGQSYTWGGPLSLAKLFHAAHVSDCTFGQVVWQLSGNYPFWVCTLGALVLPIGVEKYTPTIDNQKHLIGGWIETKNSNASCLQWAVTMSGTPEDEFGWGLTLEGLLQGPNS</sequence>
<proteinExistence type="predicted"/>